<evidence type="ECO:0000313" key="3">
    <source>
        <dbReference type="EMBL" id="WOE75912.1"/>
    </source>
</evidence>
<gene>
    <name evidence="3" type="ORF">RB602_04130</name>
</gene>
<feature type="chain" id="PRO_5041718331" evidence="2">
    <location>
        <begin position="20"/>
        <end position="179"/>
    </location>
</feature>
<proteinExistence type="predicted"/>
<accession>A0AA97FA84</accession>
<dbReference type="InterPro" id="IPR003795">
    <property type="entry name" value="DUF192"/>
</dbReference>
<dbReference type="InterPro" id="IPR038695">
    <property type="entry name" value="Saro_0823-like_sf"/>
</dbReference>
<name>A0AA97FA84_9SPHN</name>
<dbReference type="Proteomes" id="UP001302429">
    <property type="component" value="Chromosome"/>
</dbReference>
<dbReference type="Gene3D" id="2.60.120.1140">
    <property type="entry name" value="Protein of unknown function DUF192"/>
    <property type="match status" value="1"/>
</dbReference>
<dbReference type="Pfam" id="PF02643">
    <property type="entry name" value="DUF192"/>
    <property type="match status" value="1"/>
</dbReference>
<dbReference type="KEGG" id="acoa:RB602_04130"/>
<organism evidence="3 4">
    <name type="scientific">Alterisphingorhabdus coralli</name>
    <dbReference type="NCBI Taxonomy" id="3071408"/>
    <lineage>
        <taxon>Bacteria</taxon>
        <taxon>Pseudomonadati</taxon>
        <taxon>Pseudomonadota</taxon>
        <taxon>Alphaproteobacteria</taxon>
        <taxon>Sphingomonadales</taxon>
        <taxon>Sphingomonadaceae</taxon>
        <taxon>Alterisphingorhabdus (ex Yan et al. 2024)</taxon>
    </lineage>
</organism>
<sequence length="179" mass="19120">MNRFFTLMLGALIALSSCAAPTDARQSDAGAESTGETASPAKAPSGLDLVPLTITSNGKTHEFTVEVARTSREQARGLMFRTELAPDAGMIFPFDRVRPASFWMKDTPTSLDIIFVRADGTIESIAANTTPYSLESVQSGEPVAGVLEILAGRSAELGISPGDRVSWTESWDPAKRRGQ</sequence>
<reference evidence="3 4" key="1">
    <citation type="submission" date="2023-10" db="EMBL/GenBank/DDBJ databases">
        <title>Complete genome sequence of a Sphingomonadaceae bacterium.</title>
        <authorList>
            <person name="Yan C."/>
        </authorList>
    </citation>
    <scope>NUCLEOTIDE SEQUENCE [LARGE SCALE GENOMIC DNA]</scope>
    <source>
        <strain evidence="3 4">SCSIO 66989</strain>
    </source>
</reference>
<evidence type="ECO:0000256" key="1">
    <source>
        <dbReference type="SAM" id="MobiDB-lite"/>
    </source>
</evidence>
<keyword evidence="4" id="KW-1185">Reference proteome</keyword>
<dbReference type="AlphaFoldDB" id="A0AA97FA84"/>
<feature type="signal peptide" evidence="2">
    <location>
        <begin position="1"/>
        <end position="19"/>
    </location>
</feature>
<dbReference type="PANTHER" id="PTHR37953">
    <property type="entry name" value="UPF0127 PROTEIN MJ1496"/>
    <property type="match status" value="1"/>
</dbReference>
<keyword evidence="2" id="KW-0732">Signal</keyword>
<protein>
    <submittedName>
        <fullName evidence="3">DUF192 domain-containing protein</fullName>
    </submittedName>
</protein>
<dbReference type="RefSeq" id="WP_317083210.1">
    <property type="nucleotide sequence ID" value="NZ_CP136594.1"/>
</dbReference>
<evidence type="ECO:0000313" key="4">
    <source>
        <dbReference type="Proteomes" id="UP001302429"/>
    </source>
</evidence>
<dbReference type="PANTHER" id="PTHR37953:SF1">
    <property type="entry name" value="UPF0127 PROTEIN MJ1496"/>
    <property type="match status" value="1"/>
</dbReference>
<dbReference type="PROSITE" id="PS51257">
    <property type="entry name" value="PROKAR_LIPOPROTEIN"/>
    <property type="match status" value="1"/>
</dbReference>
<dbReference type="EMBL" id="CP136594">
    <property type="protein sequence ID" value="WOE75912.1"/>
    <property type="molecule type" value="Genomic_DNA"/>
</dbReference>
<feature type="region of interest" description="Disordered" evidence="1">
    <location>
        <begin position="25"/>
        <end position="48"/>
    </location>
</feature>
<evidence type="ECO:0000256" key="2">
    <source>
        <dbReference type="SAM" id="SignalP"/>
    </source>
</evidence>